<evidence type="ECO:0000313" key="2">
    <source>
        <dbReference type="Proteomes" id="UP000771749"/>
    </source>
</evidence>
<dbReference type="Proteomes" id="UP000771749">
    <property type="component" value="Unassembled WGS sequence"/>
</dbReference>
<sequence>MNNYEYIIAGLPSLSRDWKFNEGDFNSFLEEIKAGCSAGDRELVGWLEKGFDDESLTAEFYRDAMSCRNRFIREYFTFDLNVRNAKTRWLNEALGRPAEKDVISVGTGDDGGTEFRGIWGDLVIPGEFEQAQKLDSILRGSDILARERGLDDLMWEKIDSLTTFDYFDINVILGFLCKLHIVSRWARLDEQTGREMFRKLVDEVRGTFRGFGAGNETENNNNKNIRI</sequence>
<dbReference type="Pfam" id="PF10962">
    <property type="entry name" value="DUF2764"/>
    <property type="match status" value="1"/>
</dbReference>
<protein>
    <submittedName>
        <fullName evidence="1">DUF2764 family protein</fullName>
    </submittedName>
</protein>
<accession>A0A940DNX2</accession>
<name>A0A940DNX2_9BACT</name>
<gene>
    <name evidence="1" type="ORF">IAC07_05700</name>
</gene>
<dbReference type="EMBL" id="JADIMJ010000085">
    <property type="protein sequence ID" value="MBO8454201.1"/>
    <property type="molecule type" value="Genomic_DNA"/>
</dbReference>
<evidence type="ECO:0000313" key="1">
    <source>
        <dbReference type="EMBL" id="MBO8454201.1"/>
    </source>
</evidence>
<comment type="caution">
    <text evidence="1">The sequence shown here is derived from an EMBL/GenBank/DDBJ whole genome shotgun (WGS) entry which is preliminary data.</text>
</comment>
<dbReference type="InterPro" id="IPR024492">
    <property type="entry name" value="DUF2764"/>
</dbReference>
<organism evidence="1 2">
    <name type="scientific">Candidatus Cryptobacteroides gallistercoris</name>
    <dbReference type="NCBI Taxonomy" id="2840765"/>
    <lineage>
        <taxon>Bacteria</taxon>
        <taxon>Pseudomonadati</taxon>
        <taxon>Bacteroidota</taxon>
        <taxon>Bacteroidia</taxon>
        <taxon>Bacteroidales</taxon>
        <taxon>Candidatus Cryptobacteroides</taxon>
    </lineage>
</organism>
<dbReference type="AlphaFoldDB" id="A0A940DNX2"/>
<reference evidence="1" key="2">
    <citation type="journal article" date="2021" name="PeerJ">
        <title>Extensive microbial diversity within the chicken gut microbiome revealed by metagenomics and culture.</title>
        <authorList>
            <person name="Gilroy R."/>
            <person name="Ravi A."/>
            <person name="Getino M."/>
            <person name="Pursley I."/>
            <person name="Horton D.L."/>
            <person name="Alikhan N.F."/>
            <person name="Baker D."/>
            <person name="Gharbi K."/>
            <person name="Hall N."/>
            <person name="Watson M."/>
            <person name="Adriaenssens E.M."/>
            <person name="Foster-Nyarko E."/>
            <person name="Jarju S."/>
            <person name="Secka A."/>
            <person name="Antonio M."/>
            <person name="Oren A."/>
            <person name="Chaudhuri R.R."/>
            <person name="La Ragione R."/>
            <person name="Hildebrand F."/>
            <person name="Pallen M.J."/>
        </authorList>
    </citation>
    <scope>NUCLEOTIDE SEQUENCE</scope>
    <source>
        <strain evidence="1">F1-3629</strain>
    </source>
</reference>
<reference evidence="1" key="1">
    <citation type="submission" date="2020-10" db="EMBL/GenBank/DDBJ databases">
        <authorList>
            <person name="Gilroy R."/>
        </authorList>
    </citation>
    <scope>NUCLEOTIDE SEQUENCE</scope>
    <source>
        <strain evidence="1">F1-3629</strain>
    </source>
</reference>
<proteinExistence type="predicted"/>